<feature type="transmembrane region" description="Helical" evidence="6">
    <location>
        <begin position="103"/>
        <end position="123"/>
    </location>
</feature>
<feature type="domain" description="Major facilitator superfamily (MFS) profile" evidence="7">
    <location>
        <begin position="36"/>
        <end position="434"/>
    </location>
</feature>
<keyword evidence="3 6" id="KW-0812">Transmembrane</keyword>
<dbReference type="Proteomes" id="UP001499852">
    <property type="component" value="Unassembled WGS sequence"/>
</dbReference>
<reference evidence="9" key="1">
    <citation type="journal article" date="2019" name="Int. J. Syst. Evol. Microbiol.">
        <title>The Global Catalogue of Microorganisms (GCM) 10K type strain sequencing project: providing services to taxonomists for standard genome sequencing and annotation.</title>
        <authorList>
            <consortium name="The Broad Institute Genomics Platform"/>
            <consortium name="The Broad Institute Genome Sequencing Center for Infectious Disease"/>
            <person name="Wu L."/>
            <person name="Ma J."/>
        </authorList>
    </citation>
    <scope>NUCLEOTIDE SEQUENCE [LARGE SCALE GENOMIC DNA]</scope>
    <source>
        <strain evidence="9">JCM 18053</strain>
    </source>
</reference>
<keyword evidence="2" id="KW-0813">Transport</keyword>
<keyword evidence="9" id="KW-1185">Reference proteome</keyword>
<feature type="transmembrane region" description="Helical" evidence="6">
    <location>
        <begin position="32"/>
        <end position="49"/>
    </location>
</feature>
<sequence>MPGGLDVINGSLLNPMNTSQPLDSGTSSVSRTAWLIVGLLFPVALLNYLDRQMIASMKVSVMGDLKDIGSEENWGHMLASFKWVYAIFSPIGGYIADRFSRKYTICGSLFVWSLITYLTGHVNSFDDLYWARTAMGISEAFYIPAALALIADFHTGPTRSRAVGVHQMGIYCGVMVGGFAGYAADWPDFGWRGAFDITGLVGILYAIPLLFLLKDAPRSAAELANPVAKPSVGTAITELFTNPSFLLLVLYFTLPALAAWVVRDWMPAILQKEFNISQGKAGVSAALYWQGAALVSAIFGGWLADRWMRKTPRGRIYVSAIGMLCIIPALFGVGNAPALGSFTLAVAALILFGVGWGFFDCNNMPILSQVARPELRATGYGIMNFVSMMCGGVADWGFGFMRDKGVALNVIFGVFAAVCVVSAFLVLLIRPREHGGARL</sequence>
<feature type="transmembrane region" description="Helical" evidence="6">
    <location>
        <begin position="282"/>
        <end position="304"/>
    </location>
</feature>
<dbReference type="InterPro" id="IPR044770">
    <property type="entry name" value="MFS_spinster-like"/>
</dbReference>
<evidence type="ECO:0000256" key="6">
    <source>
        <dbReference type="SAM" id="Phobius"/>
    </source>
</evidence>
<evidence type="ECO:0000256" key="4">
    <source>
        <dbReference type="ARBA" id="ARBA00022989"/>
    </source>
</evidence>
<feature type="transmembrane region" description="Helical" evidence="6">
    <location>
        <begin position="316"/>
        <end position="333"/>
    </location>
</feature>
<protein>
    <submittedName>
        <fullName evidence="8">MFS transporter</fullName>
    </submittedName>
</protein>
<dbReference type="InterPro" id="IPR036259">
    <property type="entry name" value="MFS_trans_sf"/>
</dbReference>
<name>A0ABP9P5T9_9BACT</name>
<dbReference type="PANTHER" id="PTHR23505">
    <property type="entry name" value="SPINSTER"/>
    <property type="match status" value="1"/>
</dbReference>
<dbReference type="Pfam" id="PF07690">
    <property type="entry name" value="MFS_1"/>
    <property type="match status" value="1"/>
</dbReference>
<accession>A0ABP9P5T9</accession>
<feature type="transmembrane region" description="Helical" evidence="6">
    <location>
        <begin position="406"/>
        <end position="429"/>
    </location>
</feature>
<feature type="transmembrane region" description="Helical" evidence="6">
    <location>
        <begin position="189"/>
        <end position="213"/>
    </location>
</feature>
<evidence type="ECO:0000256" key="1">
    <source>
        <dbReference type="ARBA" id="ARBA00004141"/>
    </source>
</evidence>
<comment type="subcellular location">
    <subcellularLocation>
        <location evidence="1">Membrane</location>
        <topology evidence="1">Multi-pass membrane protein</topology>
    </subcellularLocation>
</comment>
<feature type="transmembrane region" description="Helical" evidence="6">
    <location>
        <begin position="380"/>
        <end position="400"/>
    </location>
</feature>
<evidence type="ECO:0000256" key="5">
    <source>
        <dbReference type="ARBA" id="ARBA00023136"/>
    </source>
</evidence>
<dbReference type="InterPro" id="IPR020846">
    <property type="entry name" value="MFS_dom"/>
</dbReference>
<comment type="caution">
    <text evidence="8">The sequence shown here is derived from an EMBL/GenBank/DDBJ whole genome shotgun (WGS) entry which is preliminary data.</text>
</comment>
<evidence type="ECO:0000259" key="7">
    <source>
        <dbReference type="PROSITE" id="PS50850"/>
    </source>
</evidence>
<gene>
    <name evidence="8" type="ORF">GCM10023213_24020</name>
</gene>
<keyword evidence="5 6" id="KW-0472">Membrane</keyword>
<dbReference type="PROSITE" id="PS50850">
    <property type="entry name" value="MFS"/>
    <property type="match status" value="1"/>
</dbReference>
<evidence type="ECO:0000256" key="2">
    <source>
        <dbReference type="ARBA" id="ARBA00022448"/>
    </source>
</evidence>
<dbReference type="InterPro" id="IPR011701">
    <property type="entry name" value="MFS"/>
</dbReference>
<dbReference type="PANTHER" id="PTHR23505:SF79">
    <property type="entry name" value="PROTEIN SPINSTER"/>
    <property type="match status" value="1"/>
</dbReference>
<feature type="transmembrane region" description="Helical" evidence="6">
    <location>
        <begin position="339"/>
        <end position="359"/>
    </location>
</feature>
<evidence type="ECO:0000256" key="3">
    <source>
        <dbReference type="ARBA" id="ARBA00022692"/>
    </source>
</evidence>
<dbReference type="Gene3D" id="1.20.1250.20">
    <property type="entry name" value="MFS general substrate transporter like domains"/>
    <property type="match status" value="2"/>
</dbReference>
<feature type="transmembrane region" description="Helical" evidence="6">
    <location>
        <begin position="163"/>
        <end position="183"/>
    </location>
</feature>
<proteinExistence type="predicted"/>
<feature type="transmembrane region" description="Helical" evidence="6">
    <location>
        <begin position="129"/>
        <end position="151"/>
    </location>
</feature>
<feature type="transmembrane region" description="Helical" evidence="6">
    <location>
        <begin position="245"/>
        <end position="262"/>
    </location>
</feature>
<keyword evidence="4 6" id="KW-1133">Transmembrane helix</keyword>
<dbReference type="EMBL" id="BAABIA010000004">
    <property type="protein sequence ID" value="GAA5140830.1"/>
    <property type="molecule type" value="Genomic_DNA"/>
</dbReference>
<evidence type="ECO:0000313" key="8">
    <source>
        <dbReference type="EMBL" id="GAA5140830.1"/>
    </source>
</evidence>
<evidence type="ECO:0000313" key="9">
    <source>
        <dbReference type="Proteomes" id="UP001499852"/>
    </source>
</evidence>
<dbReference type="SUPFAM" id="SSF103473">
    <property type="entry name" value="MFS general substrate transporter"/>
    <property type="match status" value="1"/>
</dbReference>
<organism evidence="8 9">
    <name type="scientific">Prosthecobacter algae</name>
    <dbReference type="NCBI Taxonomy" id="1144682"/>
    <lineage>
        <taxon>Bacteria</taxon>
        <taxon>Pseudomonadati</taxon>
        <taxon>Verrucomicrobiota</taxon>
        <taxon>Verrucomicrobiia</taxon>
        <taxon>Verrucomicrobiales</taxon>
        <taxon>Verrucomicrobiaceae</taxon>
        <taxon>Prosthecobacter</taxon>
    </lineage>
</organism>